<sequence length="472" mass="49488">MMDDILGGDFPPGSLAEAVPGRRAHVNGCVRGVGRVGGSVLGDGNPHAGDGREAGVDGQRKPGFSGIAGAGIYFGSNGAAFAGLLPWYPQLVERLGLNSIEFGLVVSCFALGAVLSSVLPARLIARFGPNPVVLGGTVALVAAAALTPWSVNGWMMAACLFVAGVCDAVVDVAQNVVGIGVQENRNRVILSSMHAVWSLGGLLSGALATAASAAGVDMRLHLVVVALGCIVLVVIGRLLLGAEGRQWGRRLVNDSADGTPTAMPGRRRAIMRIALPLAVVAVCGIAVEDIANNWSALAAVELGGMPAAEAGIQHRHRRPLPGTVLRGRPRPALRRGTDRPPRRDPHRPRRSRTGDVHRDRAAARLARSPRLWGGDPRAERDHGGLTDPGRRRCGRGHARQLDDAGGLPRHQSARRDHRDGGEPALGARAARPHRGGHGGLRSQPRRSREPGSGSRSRVSRECVTRIGPATRR</sequence>
<keyword evidence="3 6" id="KW-1133">Transmembrane helix</keyword>
<dbReference type="PANTHER" id="PTHR23514:SF13">
    <property type="entry name" value="INNER MEMBRANE PROTEIN YBJJ"/>
    <property type="match status" value="1"/>
</dbReference>
<feature type="transmembrane region" description="Helical" evidence="6">
    <location>
        <begin position="269"/>
        <end position="287"/>
    </location>
</feature>
<feature type="compositionally biased region" description="Basic and acidic residues" evidence="5">
    <location>
        <begin position="352"/>
        <end position="362"/>
    </location>
</feature>
<feature type="transmembrane region" description="Helical" evidence="6">
    <location>
        <begin position="194"/>
        <end position="214"/>
    </location>
</feature>
<dbReference type="eggNOG" id="COG2271">
    <property type="taxonomic scope" value="Bacteria"/>
</dbReference>
<dbReference type="Pfam" id="PF07690">
    <property type="entry name" value="MFS_1"/>
    <property type="match status" value="1"/>
</dbReference>
<evidence type="ECO:0000256" key="4">
    <source>
        <dbReference type="ARBA" id="ARBA00023136"/>
    </source>
</evidence>
<accession>K9AIQ8</accession>
<reference evidence="7 8" key="1">
    <citation type="submission" date="2012-09" db="EMBL/GenBank/DDBJ databases">
        <title>Genome Sequence of Brevibacterium casei S18.</title>
        <authorList>
            <person name="Sharma R."/>
            <person name="Singh A."/>
            <person name="Jangir P.K."/>
        </authorList>
    </citation>
    <scope>NUCLEOTIDE SEQUENCE [LARGE SCALE GENOMIC DNA]</scope>
    <source>
        <strain evidence="7 8">S18</strain>
    </source>
</reference>
<keyword evidence="8" id="KW-1185">Reference proteome</keyword>
<dbReference type="Gene3D" id="1.20.1250.20">
    <property type="entry name" value="MFS general substrate transporter like domains"/>
    <property type="match status" value="1"/>
</dbReference>
<proteinExistence type="predicted"/>
<protein>
    <submittedName>
        <fullName evidence="7">Transporter</fullName>
    </submittedName>
</protein>
<feature type="transmembrane region" description="Helical" evidence="6">
    <location>
        <begin position="67"/>
        <end position="88"/>
    </location>
</feature>
<evidence type="ECO:0000256" key="5">
    <source>
        <dbReference type="SAM" id="MobiDB-lite"/>
    </source>
</evidence>
<feature type="region of interest" description="Disordered" evidence="5">
    <location>
        <begin position="311"/>
        <end position="472"/>
    </location>
</feature>
<comment type="subcellular location">
    <subcellularLocation>
        <location evidence="1">Membrane</location>
        <topology evidence="1">Multi-pass membrane protein</topology>
    </subcellularLocation>
</comment>
<dbReference type="InterPro" id="IPR036259">
    <property type="entry name" value="MFS_trans_sf"/>
</dbReference>
<dbReference type="SUPFAM" id="SSF103473">
    <property type="entry name" value="MFS general substrate transporter"/>
    <property type="match status" value="1"/>
</dbReference>
<dbReference type="AlphaFoldDB" id="K9AIQ8"/>
<dbReference type="PATRIC" id="fig|1229781.4.peg.2619"/>
<feature type="transmembrane region" description="Helical" evidence="6">
    <location>
        <begin position="220"/>
        <end position="240"/>
    </location>
</feature>
<keyword evidence="2 6" id="KW-0812">Transmembrane</keyword>
<feature type="transmembrane region" description="Helical" evidence="6">
    <location>
        <begin position="100"/>
        <end position="119"/>
    </location>
</feature>
<evidence type="ECO:0000256" key="3">
    <source>
        <dbReference type="ARBA" id="ARBA00022989"/>
    </source>
</evidence>
<organism evidence="7 8">
    <name type="scientific">Brevibacterium casei S18</name>
    <dbReference type="NCBI Taxonomy" id="1229781"/>
    <lineage>
        <taxon>Bacteria</taxon>
        <taxon>Bacillati</taxon>
        <taxon>Actinomycetota</taxon>
        <taxon>Actinomycetes</taxon>
        <taxon>Micrococcales</taxon>
        <taxon>Brevibacteriaceae</taxon>
        <taxon>Brevibacterium</taxon>
    </lineage>
</organism>
<gene>
    <name evidence="7" type="ORF">C272_13049</name>
</gene>
<dbReference type="GO" id="GO:0016020">
    <property type="term" value="C:membrane"/>
    <property type="evidence" value="ECO:0007669"/>
    <property type="project" value="UniProtKB-SubCell"/>
</dbReference>
<feature type="compositionally biased region" description="Basic and acidic residues" evidence="5">
    <location>
        <begin position="376"/>
        <end position="390"/>
    </location>
</feature>
<evidence type="ECO:0000256" key="1">
    <source>
        <dbReference type="ARBA" id="ARBA00004141"/>
    </source>
</evidence>
<keyword evidence="4 6" id="KW-0472">Membrane</keyword>
<dbReference type="InterPro" id="IPR011701">
    <property type="entry name" value="MFS"/>
</dbReference>
<evidence type="ECO:0000313" key="7">
    <source>
        <dbReference type="EMBL" id="EKU45931.1"/>
    </source>
</evidence>
<dbReference type="EMBL" id="AMSP01000012">
    <property type="protein sequence ID" value="EKU45931.1"/>
    <property type="molecule type" value="Genomic_DNA"/>
</dbReference>
<evidence type="ECO:0000256" key="2">
    <source>
        <dbReference type="ARBA" id="ARBA00022692"/>
    </source>
</evidence>
<evidence type="ECO:0000313" key="8">
    <source>
        <dbReference type="Proteomes" id="UP000009879"/>
    </source>
</evidence>
<dbReference type="PANTHER" id="PTHR23514">
    <property type="entry name" value="BYPASS OF STOP CODON PROTEIN 6"/>
    <property type="match status" value="1"/>
</dbReference>
<feature type="transmembrane region" description="Helical" evidence="6">
    <location>
        <begin position="131"/>
        <end position="149"/>
    </location>
</feature>
<dbReference type="InterPro" id="IPR051788">
    <property type="entry name" value="MFS_Transporter"/>
</dbReference>
<name>K9AIQ8_9MICO</name>
<dbReference type="GO" id="GO:0022857">
    <property type="term" value="F:transmembrane transporter activity"/>
    <property type="evidence" value="ECO:0007669"/>
    <property type="project" value="InterPro"/>
</dbReference>
<evidence type="ECO:0000256" key="6">
    <source>
        <dbReference type="SAM" id="Phobius"/>
    </source>
</evidence>
<comment type="caution">
    <text evidence="7">The sequence shown here is derived from an EMBL/GenBank/DDBJ whole genome shotgun (WGS) entry which is preliminary data.</text>
</comment>
<dbReference type="Proteomes" id="UP000009879">
    <property type="component" value="Unassembled WGS sequence"/>
</dbReference>